<feature type="domain" description="Antitoxin Xre-like helix-turn-helix" evidence="2">
    <location>
        <begin position="35"/>
        <end position="88"/>
    </location>
</feature>
<dbReference type="Pfam" id="PF20432">
    <property type="entry name" value="Xre-like-HTH"/>
    <property type="match status" value="1"/>
</dbReference>
<reference evidence="3" key="1">
    <citation type="submission" date="2017-10" db="EMBL/GenBank/DDBJ databases">
        <title>Massilia psychrophilum sp. nov., a novel purple-pigmented bacterium isolated from Tianshan glacier, Xinjiang Municipality, China.</title>
        <authorList>
            <person name="Wang H."/>
        </authorList>
    </citation>
    <scope>NUCLEOTIDE SEQUENCE [LARGE SCALE GENOMIC DNA]</scope>
    <source>
        <strain evidence="3">B2</strain>
    </source>
</reference>
<dbReference type="EMBL" id="CP024608">
    <property type="protein sequence ID" value="ATQ75880.1"/>
    <property type="molecule type" value="Genomic_DNA"/>
</dbReference>
<evidence type="ECO:0000259" key="1">
    <source>
        <dbReference type="Pfam" id="PF09722"/>
    </source>
</evidence>
<evidence type="ECO:0000259" key="2">
    <source>
        <dbReference type="Pfam" id="PF20432"/>
    </source>
</evidence>
<proteinExistence type="predicted"/>
<dbReference type="Pfam" id="PF09722">
    <property type="entry name" value="Xre_MbcA_ParS_C"/>
    <property type="match status" value="1"/>
</dbReference>
<dbReference type="NCBIfam" id="TIGR02293">
    <property type="entry name" value="TAS_TIGR02293"/>
    <property type="match status" value="1"/>
</dbReference>
<dbReference type="InterPro" id="IPR046847">
    <property type="entry name" value="Xre-like_HTH"/>
</dbReference>
<dbReference type="OrthoDB" id="428683at2"/>
<dbReference type="KEGG" id="mass:CR152_16100"/>
<feature type="domain" description="Antitoxin Xre/MbcA/ParS-like toxin-binding" evidence="1">
    <location>
        <begin position="98"/>
        <end position="145"/>
    </location>
</feature>
<dbReference type="AlphaFoldDB" id="A0A2D2DLP0"/>
<dbReference type="RefSeq" id="WP_099876018.1">
    <property type="nucleotide sequence ID" value="NZ_CP024608.1"/>
</dbReference>
<name>A0A2D2DLP0_9BURK</name>
<dbReference type="InterPro" id="IPR024467">
    <property type="entry name" value="Xre/MbcA/ParS-like_toxin-bd"/>
</dbReference>
<accession>A0A2D2DLP0</accession>
<organism evidence="3 4">
    <name type="scientific">Massilia violaceinigra</name>
    <dbReference type="NCBI Taxonomy" id="2045208"/>
    <lineage>
        <taxon>Bacteria</taxon>
        <taxon>Pseudomonadati</taxon>
        <taxon>Pseudomonadota</taxon>
        <taxon>Betaproteobacteria</taxon>
        <taxon>Burkholderiales</taxon>
        <taxon>Oxalobacteraceae</taxon>
        <taxon>Telluria group</taxon>
        <taxon>Massilia</taxon>
    </lineage>
</organism>
<dbReference type="Proteomes" id="UP000229897">
    <property type="component" value="Chromosome"/>
</dbReference>
<dbReference type="GO" id="GO:0003677">
    <property type="term" value="F:DNA binding"/>
    <property type="evidence" value="ECO:0007669"/>
    <property type="project" value="InterPro"/>
</dbReference>
<gene>
    <name evidence="3" type="ORF">CR152_16100</name>
</gene>
<keyword evidence="4" id="KW-1185">Reference proteome</keyword>
<sequence length="148" mass="16534">MAYSIKPIIEETGSSADVAKTLFAGDTSAIIDEMRSGTPASVIRDVANRFGITQDSLFVHLRLPRNTLRERISKNALLSSTEQDRIYRADRVWKRTLDVLEDENSARRWITRSNRALGGESPLSLLDTEVGYELVMDTLGRIEHGVVA</sequence>
<dbReference type="InterPro" id="IPR011979">
    <property type="entry name" value="Antitox_Xre"/>
</dbReference>
<evidence type="ECO:0000313" key="3">
    <source>
        <dbReference type="EMBL" id="ATQ75880.1"/>
    </source>
</evidence>
<protein>
    <submittedName>
        <fullName evidence="3">Antitoxin</fullName>
    </submittedName>
</protein>
<evidence type="ECO:0000313" key="4">
    <source>
        <dbReference type="Proteomes" id="UP000229897"/>
    </source>
</evidence>